<evidence type="ECO:0000313" key="1">
    <source>
        <dbReference type="EMBL" id="CAB4148504.1"/>
    </source>
</evidence>
<organism evidence="1">
    <name type="scientific">uncultured Caudovirales phage</name>
    <dbReference type="NCBI Taxonomy" id="2100421"/>
    <lineage>
        <taxon>Viruses</taxon>
        <taxon>Duplodnaviria</taxon>
        <taxon>Heunggongvirae</taxon>
        <taxon>Uroviricota</taxon>
        <taxon>Caudoviricetes</taxon>
        <taxon>Peduoviridae</taxon>
        <taxon>Maltschvirus</taxon>
        <taxon>Maltschvirus maltsch</taxon>
    </lineage>
</organism>
<reference evidence="1" key="1">
    <citation type="submission" date="2020-04" db="EMBL/GenBank/DDBJ databases">
        <authorList>
            <person name="Chiriac C."/>
            <person name="Salcher M."/>
            <person name="Ghai R."/>
            <person name="Kavagutti S V."/>
        </authorList>
    </citation>
    <scope>NUCLEOTIDE SEQUENCE</scope>
</reference>
<name>A0A6J5MP12_9CAUD</name>
<protein>
    <submittedName>
        <fullName evidence="1">Uncharacterized protein</fullName>
    </submittedName>
</protein>
<accession>A0A6J5MP12</accession>
<proteinExistence type="predicted"/>
<dbReference type="EMBL" id="LR796503">
    <property type="protein sequence ID" value="CAB4148504.1"/>
    <property type="molecule type" value="Genomic_DNA"/>
</dbReference>
<gene>
    <name evidence="1" type="ORF">UFOVP537_6</name>
</gene>
<sequence>MIKLKITKASGEVSEFEITPVIEFAFESHFKSGFHKYFRDEEKQSAVYWLAWEAERRNGVTVVPFGDKYLEQLAKVEILDANDPNG</sequence>